<dbReference type="RefSeq" id="WP_142713704.1">
    <property type="nucleotide sequence ID" value="NZ_FXTH01000004.1"/>
</dbReference>
<dbReference type="InterPro" id="IPR003749">
    <property type="entry name" value="ThiS/MoaD-like"/>
</dbReference>
<sequence>MATIIIPTPLRKYTAQKRRFETRENTLSGALEQLMEEHPQVRQNLLDDEGKVRSYIKLYIGDEEVNPDESRTFQLDENTEISIVPAIAGGYQSAEQPAEYSTG</sequence>
<keyword evidence="2" id="KW-1185">Reference proteome</keyword>
<dbReference type="InterPro" id="IPR012675">
    <property type="entry name" value="Beta-grasp_dom_sf"/>
</dbReference>
<protein>
    <submittedName>
        <fullName evidence="1">Molybdopterin synthase subunit MoaD</fullName>
    </submittedName>
</protein>
<evidence type="ECO:0000313" key="1">
    <source>
        <dbReference type="EMBL" id="SMO52216.1"/>
    </source>
</evidence>
<dbReference type="PANTHER" id="PTHR38031:SF1">
    <property type="entry name" value="SULFUR CARRIER PROTEIN CYSO"/>
    <property type="match status" value="1"/>
</dbReference>
<reference evidence="1 2" key="1">
    <citation type="submission" date="2017-05" db="EMBL/GenBank/DDBJ databases">
        <authorList>
            <person name="Varghese N."/>
            <person name="Submissions S."/>
        </authorList>
    </citation>
    <scope>NUCLEOTIDE SEQUENCE [LARGE SCALE GENOMIC DNA]</scope>
    <source>
        <strain evidence="1 2">DSM 21194</strain>
    </source>
</reference>
<dbReference type="SUPFAM" id="SSF54285">
    <property type="entry name" value="MoaD/ThiS"/>
    <property type="match status" value="1"/>
</dbReference>
<evidence type="ECO:0000313" key="2">
    <source>
        <dbReference type="Proteomes" id="UP000317593"/>
    </source>
</evidence>
<dbReference type="Proteomes" id="UP000317593">
    <property type="component" value="Unassembled WGS sequence"/>
</dbReference>
<dbReference type="PANTHER" id="PTHR38031">
    <property type="entry name" value="SULFUR CARRIER PROTEIN SLR0821-RELATED"/>
    <property type="match status" value="1"/>
</dbReference>
<name>A0A521BYG0_9BACT</name>
<dbReference type="InterPro" id="IPR016155">
    <property type="entry name" value="Mopterin_synth/thiamin_S_b"/>
</dbReference>
<proteinExistence type="predicted"/>
<dbReference type="EMBL" id="FXTH01000004">
    <property type="protein sequence ID" value="SMO52216.1"/>
    <property type="molecule type" value="Genomic_DNA"/>
</dbReference>
<dbReference type="OrthoDB" id="9156098at2"/>
<dbReference type="Pfam" id="PF02597">
    <property type="entry name" value="ThiS"/>
    <property type="match status" value="1"/>
</dbReference>
<dbReference type="AlphaFoldDB" id="A0A521BYG0"/>
<dbReference type="Gene3D" id="3.10.20.30">
    <property type="match status" value="1"/>
</dbReference>
<gene>
    <name evidence="1" type="ORF">SAMN06265218_104190</name>
</gene>
<accession>A0A521BYG0</accession>
<dbReference type="InterPro" id="IPR052045">
    <property type="entry name" value="Sulfur_Carrier/Prot_Modifier"/>
</dbReference>
<organism evidence="1 2">
    <name type="scientific">Fodinibius sediminis</name>
    <dbReference type="NCBI Taxonomy" id="1214077"/>
    <lineage>
        <taxon>Bacteria</taxon>
        <taxon>Pseudomonadati</taxon>
        <taxon>Balneolota</taxon>
        <taxon>Balneolia</taxon>
        <taxon>Balneolales</taxon>
        <taxon>Balneolaceae</taxon>
        <taxon>Fodinibius</taxon>
    </lineage>
</organism>